<gene>
    <name evidence="1" type="ORF">P7M15_07890</name>
</gene>
<reference evidence="1" key="1">
    <citation type="submission" date="2023-03" db="EMBL/GenBank/DDBJ databases">
        <title>Classification of Bisgaard taxon 6 and taxon 10 as Exercitatus varius gen. nov., spec. nov.</title>
        <authorList>
            <person name="Christensen H."/>
        </authorList>
    </citation>
    <scope>NUCLEOTIDE SEQUENCE</scope>
    <source>
        <strain evidence="1">86116</strain>
    </source>
</reference>
<protein>
    <submittedName>
        <fullName evidence="1">YdgA family protein</fullName>
    </submittedName>
</protein>
<dbReference type="Pfam" id="PF06097">
    <property type="entry name" value="DUF945"/>
    <property type="match status" value="1"/>
</dbReference>
<proteinExistence type="predicted"/>
<dbReference type="Proteomes" id="UP001214976">
    <property type="component" value="Unassembled WGS sequence"/>
</dbReference>
<comment type="caution">
    <text evidence="1">The sequence shown here is derived from an EMBL/GenBank/DDBJ whole genome shotgun (WGS) entry which is preliminary data.</text>
</comment>
<name>A0AAW6QE23_9PAST</name>
<dbReference type="RefSeq" id="WP_317477441.1">
    <property type="nucleotide sequence ID" value="NZ_JARQTW010000012.1"/>
</dbReference>
<accession>A0AAW6QE23</accession>
<organism evidence="1 2">
    <name type="scientific">Exercitatus varius</name>
    <dbReference type="NCBI Taxonomy" id="67857"/>
    <lineage>
        <taxon>Bacteria</taxon>
        <taxon>Pseudomonadati</taxon>
        <taxon>Pseudomonadota</taxon>
        <taxon>Gammaproteobacteria</taxon>
        <taxon>Pasteurellales</taxon>
        <taxon>Pasteurellaceae</taxon>
        <taxon>Exercitatus</taxon>
    </lineage>
</organism>
<dbReference type="AlphaFoldDB" id="A0AAW6QE23"/>
<dbReference type="InterPro" id="IPR010352">
    <property type="entry name" value="DUF945"/>
</dbReference>
<evidence type="ECO:0000313" key="2">
    <source>
        <dbReference type="Proteomes" id="UP001214976"/>
    </source>
</evidence>
<sequence length="482" mass="53912">MRKLTLALSAVIALTAIWTGGAWYTGKVAEAEFQSQVQRANTEIAKALSANDVRIQVKMDNVRFQRGWFVSEVSYDTVVELPDEKVSVPFNGALYHGPLPLNQIKRFDFAPAIFSAELEIARNDVTKDWFASEQSPLKNAFTLSYGQRLKGKTEANLRDAKLGEGEYFTLNLSGRYELDKNGNNSKANIEVKEFTRKGIKPNATPEEVAEYVIQLKNAELAVETGERSAELPNVFDLNYQFKADEIHLSGQTQQDAGVPITVKNAKFDFFAKVKDSVVDYRIDNNADSLHYDEINLGKLINHWEFNHLDAKAMNTLISEAQAYPDKTLSPAAETALSTIIKHQPQLKIDPMLLIREQGNLEMKANVALAEIDLAHLSQSNVLAVFSALNWTVEVNKAALKDLLSAVAQKKDQLPKNEADKQADALLSDFIMQAKNNNFLTEDETSLKLVLNLEKDGLHFNGTKLSEKEVQMLLFALMMNLEQ</sequence>
<dbReference type="EMBL" id="JARQTW010000012">
    <property type="protein sequence ID" value="MDG2950435.1"/>
    <property type="molecule type" value="Genomic_DNA"/>
</dbReference>
<evidence type="ECO:0000313" key="1">
    <source>
        <dbReference type="EMBL" id="MDG2950435.1"/>
    </source>
</evidence>